<dbReference type="AlphaFoldDB" id="A0A9W7G274"/>
<protein>
    <recommendedName>
        <fullName evidence="3">EF-hand domain-containing protein</fullName>
    </recommendedName>
</protein>
<dbReference type="InterPro" id="IPR011992">
    <property type="entry name" value="EF-hand-dom_pair"/>
</dbReference>
<proteinExistence type="predicted"/>
<dbReference type="Proteomes" id="UP001165082">
    <property type="component" value="Unassembled WGS sequence"/>
</dbReference>
<keyword evidence="2" id="KW-1185">Reference proteome</keyword>
<comment type="caution">
    <text evidence="1">The sequence shown here is derived from an EMBL/GenBank/DDBJ whole genome shotgun (WGS) entry which is preliminary data.</text>
</comment>
<evidence type="ECO:0000313" key="1">
    <source>
        <dbReference type="EMBL" id="GMI28908.1"/>
    </source>
</evidence>
<evidence type="ECO:0000313" key="2">
    <source>
        <dbReference type="Proteomes" id="UP001165082"/>
    </source>
</evidence>
<accession>A0A9W7G274</accession>
<reference evidence="1" key="1">
    <citation type="submission" date="2022-07" db="EMBL/GenBank/DDBJ databases">
        <title>Genome analysis of Parmales, a sister group of diatoms, reveals the evolutionary specialization of diatoms from phago-mixotrophs to photoautotrophs.</title>
        <authorList>
            <person name="Ban H."/>
            <person name="Sato S."/>
            <person name="Yoshikawa S."/>
            <person name="Kazumasa Y."/>
            <person name="Nakamura Y."/>
            <person name="Ichinomiya M."/>
            <person name="Saitoh K."/>
            <person name="Sato N."/>
            <person name="Blanc-Mathieu R."/>
            <person name="Endo H."/>
            <person name="Kuwata A."/>
            <person name="Ogata H."/>
        </authorList>
    </citation>
    <scope>NUCLEOTIDE SEQUENCE</scope>
</reference>
<organism evidence="1 2">
    <name type="scientific">Triparma retinervis</name>
    <dbReference type="NCBI Taxonomy" id="2557542"/>
    <lineage>
        <taxon>Eukaryota</taxon>
        <taxon>Sar</taxon>
        <taxon>Stramenopiles</taxon>
        <taxon>Ochrophyta</taxon>
        <taxon>Bolidophyceae</taxon>
        <taxon>Parmales</taxon>
        <taxon>Triparmaceae</taxon>
        <taxon>Triparma</taxon>
    </lineage>
</organism>
<sequence length="88" mass="10107">MRRVAPDREDETQIEQNISSARRLTELLDYDKKGFVSKEDIYNTCFAIGLELSLEDMKQITEVEPNKHAEVFIGVLADFELSIDEVEA</sequence>
<evidence type="ECO:0008006" key="3">
    <source>
        <dbReference type="Google" id="ProtNLM"/>
    </source>
</evidence>
<dbReference type="EMBL" id="BRXZ01008635">
    <property type="protein sequence ID" value="GMI28908.1"/>
    <property type="molecule type" value="Genomic_DNA"/>
</dbReference>
<name>A0A9W7G274_9STRA</name>
<feature type="non-terminal residue" evidence="1">
    <location>
        <position position="88"/>
    </location>
</feature>
<dbReference type="OrthoDB" id="7464126at2759"/>
<dbReference type="SUPFAM" id="SSF47473">
    <property type="entry name" value="EF-hand"/>
    <property type="match status" value="1"/>
</dbReference>
<gene>
    <name evidence="1" type="ORF">TrRE_jg12497</name>
</gene>